<sequence length="38" mass="3891">MSGRMRVMAGKAAHVAADVLCCPVALRLPGLRGILQAG</sequence>
<name>A8AJK7_CITK8</name>
<dbReference type="EMBL" id="CP000822">
    <property type="protein sequence ID" value="ABV13670.1"/>
    <property type="molecule type" value="Genomic_DNA"/>
</dbReference>
<evidence type="ECO:0000313" key="2">
    <source>
        <dbReference type="Proteomes" id="UP000008148"/>
    </source>
</evidence>
<dbReference type="STRING" id="290338.CKO_02561"/>
<reference evidence="1 2" key="1">
    <citation type="submission" date="2007-08" db="EMBL/GenBank/DDBJ databases">
        <authorList>
            <consortium name="The Citrobacter koseri Genome Sequencing Project"/>
            <person name="McClelland M."/>
            <person name="Sanderson E.K."/>
            <person name="Porwollik S."/>
            <person name="Spieth J."/>
            <person name="Clifton W.S."/>
            <person name="Latreille P."/>
            <person name="Courtney L."/>
            <person name="Wang C."/>
            <person name="Pepin K."/>
            <person name="Bhonagiri V."/>
            <person name="Nash W."/>
            <person name="Johnson M."/>
            <person name="Thiruvilangam P."/>
            <person name="Wilson R."/>
        </authorList>
    </citation>
    <scope>NUCLEOTIDE SEQUENCE [LARGE SCALE GENOMIC DNA]</scope>
    <source>
        <strain evidence="2">ATCC BAA-895 / CDC 4225-83 / SGSC4696</strain>
    </source>
</reference>
<dbReference type="HOGENOM" id="CLU_3326349_0_0_6"/>
<keyword evidence="2" id="KW-1185">Reference proteome</keyword>
<protein>
    <submittedName>
        <fullName evidence="1">Uncharacterized protein</fullName>
    </submittedName>
</protein>
<gene>
    <name evidence="1" type="ordered locus">CKO_02561</name>
</gene>
<dbReference type="AlphaFoldDB" id="A8AJK7"/>
<dbReference type="Proteomes" id="UP000008148">
    <property type="component" value="Chromosome"/>
</dbReference>
<accession>A8AJK7</accession>
<organism evidence="1 2">
    <name type="scientific">Citrobacter koseri (strain ATCC BAA-895 / CDC 4225-83 / SGSC4696)</name>
    <dbReference type="NCBI Taxonomy" id="290338"/>
    <lineage>
        <taxon>Bacteria</taxon>
        <taxon>Pseudomonadati</taxon>
        <taxon>Pseudomonadota</taxon>
        <taxon>Gammaproteobacteria</taxon>
        <taxon>Enterobacterales</taxon>
        <taxon>Enterobacteriaceae</taxon>
        <taxon>Citrobacter</taxon>
    </lineage>
</organism>
<evidence type="ECO:0000313" key="1">
    <source>
        <dbReference type="EMBL" id="ABV13670.1"/>
    </source>
</evidence>
<dbReference type="KEGG" id="cko:CKO_02561"/>
<proteinExistence type="predicted"/>